<dbReference type="Pfam" id="PF03167">
    <property type="entry name" value="UDG"/>
    <property type="match status" value="1"/>
</dbReference>
<evidence type="ECO:0000313" key="2">
    <source>
        <dbReference type="EMBL" id="MFI7585535.1"/>
    </source>
</evidence>
<dbReference type="Gene3D" id="3.40.470.10">
    <property type="entry name" value="Uracil-DNA glycosylase-like domain"/>
    <property type="match status" value="1"/>
</dbReference>
<feature type="domain" description="Uracil-DNA glycosylase-like" evidence="1">
    <location>
        <begin position="59"/>
        <end position="209"/>
    </location>
</feature>
<protein>
    <submittedName>
        <fullName evidence="2">Uracil-DNA glycosylase family protein</fullName>
    </submittedName>
</protein>
<dbReference type="InterPro" id="IPR005122">
    <property type="entry name" value="Uracil-DNA_glycosylase-like"/>
</dbReference>
<name>A0ABW8AGS0_9ACTN</name>
<evidence type="ECO:0000313" key="3">
    <source>
        <dbReference type="Proteomes" id="UP001612915"/>
    </source>
</evidence>
<dbReference type="EMBL" id="JBITLV010000001">
    <property type="protein sequence ID" value="MFI7585535.1"/>
    <property type="molecule type" value="Genomic_DNA"/>
</dbReference>
<organism evidence="2 3">
    <name type="scientific">Spongisporangium articulatum</name>
    <dbReference type="NCBI Taxonomy" id="3362603"/>
    <lineage>
        <taxon>Bacteria</taxon>
        <taxon>Bacillati</taxon>
        <taxon>Actinomycetota</taxon>
        <taxon>Actinomycetes</taxon>
        <taxon>Kineosporiales</taxon>
        <taxon>Kineosporiaceae</taxon>
        <taxon>Spongisporangium</taxon>
    </lineage>
</organism>
<proteinExistence type="predicted"/>
<evidence type="ECO:0000259" key="1">
    <source>
        <dbReference type="Pfam" id="PF03167"/>
    </source>
</evidence>
<dbReference type="InterPro" id="IPR036895">
    <property type="entry name" value="Uracil-DNA_glycosylase-like_sf"/>
</dbReference>
<dbReference type="RefSeq" id="WP_398273575.1">
    <property type="nucleotide sequence ID" value="NZ_JBITLV010000001.1"/>
</dbReference>
<comment type="caution">
    <text evidence="2">The sequence shown here is derived from an EMBL/GenBank/DDBJ whole genome shotgun (WGS) entry which is preliminary data.</text>
</comment>
<dbReference type="SUPFAM" id="SSF52141">
    <property type="entry name" value="Uracil-DNA glycosylase-like"/>
    <property type="match status" value="2"/>
</dbReference>
<accession>A0ABW8AGS0</accession>
<dbReference type="Proteomes" id="UP001612915">
    <property type="component" value="Unassembled WGS sequence"/>
</dbReference>
<reference evidence="2 3" key="1">
    <citation type="submission" date="2024-10" db="EMBL/GenBank/DDBJ databases">
        <title>The Natural Products Discovery Center: Release of the First 8490 Sequenced Strains for Exploring Actinobacteria Biosynthetic Diversity.</title>
        <authorList>
            <person name="Kalkreuter E."/>
            <person name="Kautsar S.A."/>
            <person name="Yang D."/>
            <person name="Bader C.D."/>
            <person name="Teijaro C.N."/>
            <person name="Fluegel L."/>
            <person name="Davis C.M."/>
            <person name="Simpson J.R."/>
            <person name="Lauterbach L."/>
            <person name="Steele A.D."/>
            <person name="Gui C."/>
            <person name="Meng S."/>
            <person name="Li G."/>
            <person name="Viehrig K."/>
            <person name="Ye F."/>
            <person name="Su P."/>
            <person name="Kiefer A.F."/>
            <person name="Nichols A."/>
            <person name="Cepeda A.J."/>
            <person name="Yan W."/>
            <person name="Fan B."/>
            <person name="Jiang Y."/>
            <person name="Adhikari A."/>
            <person name="Zheng C.-J."/>
            <person name="Schuster L."/>
            <person name="Cowan T.M."/>
            <person name="Smanski M.J."/>
            <person name="Chevrette M.G."/>
            <person name="De Carvalho L.P.S."/>
            <person name="Shen B."/>
        </authorList>
    </citation>
    <scope>NUCLEOTIDE SEQUENCE [LARGE SCALE GENOMIC DNA]</scope>
    <source>
        <strain evidence="2 3">NPDC049639</strain>
    </source>
</reference>
<sequence>MWDDAHRRRGPLTEYDAGPDPEFARLFAQTPHYLSIGAAFGDAPFRWHFGPIFYRGRTAPGSAKVLVIGQEGAQDESLAHRSFTGTTGGVLQDFLHTIGITHSYLFLNTFVYPINGQYDGDFPTLAQDPRSPIAAHRGRILDHAAATLDLRLVIAVGRAAKETCVSWLQAHGGHGAPNRLSAADASVIRPGLRMVGVTHPGSIGTATTEAEKQAAIAAVTADFTAALGSVRDWAARDAGWLPVDDGARRASKYTFGVAPVPHRDFPFGLSWRLGVGTSSGVRRDLQRSIELPAKGAGEASGVRYTIGPGSRTGYSADRGDVVVEPPRRSPLEFDPGPGDFAALLSGSEPGLDWPDFSTMGLFADPSFGFGPSYRGRLTEPSVLVLADQASQDDLFLARALTGEAGQRLQTWLAAAGLTRSYAILRTLPVDSLGADSAAVQAAVSHPAVVAVHRETVRRAKPRAVVALGRFAGSIVDDVTPLGVPVVRMSAWADTPTVRAGWQTALTALRDVRYPRDVAASFVWNGRRGQIPRDDLPYGTLRWQGTSGDRAARGSRPGFYKITMPAWAVAAPPPPMTAAEARAVAELRQG</sequence>
<gene>
    <name evidence="2" type="ORF">ACIB24_00505</name>
</gene>
<keyword evidence="3" id="KW-1185">Reference proteome</keyword>